<evidence type="ECO:0000313" key="4">
    <source>
        <dbReference type="Proteomes" id="UP000030060"/>
    </source>
</evidence>
<dbReference type="InterPro" id="IPR038670">
    <property type="entry name" value="HslJ-like_sf"/>
</dbReference>
<evidence type="ECO:0000259" key="2">
    <source>
        <dbReference type="Pfam" id="PF03724"/>
    </source>
</evidence>
<dbReference type="PANTHER" id="PTHR35535:SF1">
    <property type="entry name" value="HEAT SHOCK PROTEIN HSLJ"/>
    <property type="match status" value="1"/>
</dbReference>
<dbReference type="Gene3D" id="2.40.128.270">
    <property type="match status" value="1"/>
</dbReference>
<sequence length="134" mass="14858">MKGLLLLAAVGVALTGCAGDAVKLKQDHSYVVEWIGERPLMDYAHLTVTLGADGRAYGNGGCNHWFAPYTVDGEKLSFGQIGSTRKLCAEALMEQEHRFIQALQGVQRWDISPIEQTRFWPAEGKPIRLWLEEG</sequence>
<feature type="signal peptide" evidence="1">
    <location>
        <begin position="1"/>
        <end position="18"/>
    </location>
</feature>
<keyword evidence="1" id="KW-0732">Signal</keyword>
<protein>
    <recommendedName>
        <fullName evidence="2">DUF306 domain-containing protein</fullName>
    </recommendedName>
</protein>
<accession>A0A0A1Z7K0</accession>
<dbReference type="InterPro" id="IPR005184">
    <property type="entry name" value="DUF306_Meta_HslJ"/>
</dbReference>
<comment type="caution">
    <text evidence="3">The sequence shown here is derived from an EMBL/GenBank/DDBJ whole genome shotgun (WGS) entry which is preliminary data.</text>
</comment>
<reference evidence="3 4" key="1">
    <citation type="journal article" date="2013" name="Genome Announc.">
        <title>Draft Genome Sequence of Pseudomonas fluorescens LMG 5329, a White Line-Inducing Principle-Producing Bioindicator for the Mushroom Pathogen Pseudomonas tolaasii.</title>
        <authorList>
            <person name="Ghequire M.G."/>
            <person name="Rokni-Zadeh H."/>
            <person name="Zarrineh P."/>
            <person name="De Mot R."/>
        </authorList>
    </citation>
    <scope>NUCLEOTIDE SEQUENCE [LARGE SCALE GENOMIC DNA]</scope>
    <source>
        <strain evidence="3 4">LMG 5329</strain>
    </source>
</reference>
<dbReference type="Pfam" id="PF03724">
    <property type="entry name" value="META"/>
    <property type="match status" value="1"/>
</dbReference>
<gene>
    <name evidence="3" type="ORF">K814_0105420</name>
</gene>
<dbReference type="PANTHER" id="PTHR35535">
    <property type="entry name" value="HEAT SHOCK PROTEIN HSLJ"/>
    <property type="match status" value="1"/>
</dbReference>
<name>A0A0A1Z7K0_PSEFL</name>
<dbReference type="InterPro" id="IPR053147">
    <property type="entry name" value="Hsp_HslJ-like"/>
</dbReference>
<organism evidence="3 4">
    <name type="scientific">Pseudomonas fluorescens LMG 5329</name>
    <dbReference type="NCBI Taxonomy" id="1324332"/>
    <lineage>
        <taxon>Bacteria</taxon>
        <taxon>Pseudomonadati</taxon>
        <taxon>Pseudomonadota</taxon>
        <taxon>Gammaproteobacteria</taxon>
        <taxon>Pseudomonadales</taxon>
        <taxon>Pseudomonadaceae</taxon>
        <taxon>Pseudomonas</taxon>
    </lineage>
</organism>
<feature type="domain" description="DUF306" evidence="2">
    <location>
        <begin position="26"/>
        <end position="113"/>
    </location>
</feature>
<evidence type="ECO:0000256" key="1">
    <source>
        <dbReference type="SAM" id="SignalP"/>
    </source>
</evidence>
<dbReference type="Proteomes" id="UP000030060">
    <property type="component" value="Unassembled WGS sequence"/>
</dbReference>
<dbReference type="PROSITE" id="PS51257">
    <property type="entry name" value="PROKAR_LIPOPROTEIN"/>
    <property type="match status" value="1"/>
</dbReference>
<feature type="chain" id="PRO_5001985655" description="DUF306 domain-containing protein" evidence="1">
    <location>
        <begin position="19"/>
        <end position="134"/>
    </location>
</feature>
<dbReference type="RefSeq" id="WP_038843720.1">
    <property type="nucleotide sequence ID" value="NZ_ASGY01000037.1"/>
</dbReference>
<proteinExistence type="predicted"/>
<evidence type="ECO:0000313" key="3">
    <source>
        <dbReference type="EMBL" id="KGE69011.1"/>
    </source>
</evidence>
<dbReference type="OrthoDB" id="5348860at2"/>
<dbReference type="EMBL" id="ASGY01000037">
    <property type="protein sequence ID" value="KGE69011.1"/>
    <property type="molecule type" value="Genomic_DNA"/>
</dbReference>
<dbReference type="AlphaFoldDB" id="A0A0A1Z7K0"/>